<dbReference type="InterPro" id="IPR023198">
    <property type="entry name" value="PGP-like_dom2"/>
</dbReference>
<dbReference type="InterPro" id="IPR036412">
    <property type="entry name" value="HAD-like_sf"/>
</dbReference>
<dbReference type="InterPro" id="IPR051600">
    <property type="entry name" value="Beta-PGM-like"/>
</dbReference>
<dbReference type="InterPro" id="IPR010976">
    <property type="entry name" value="B-phosphoglucomutase_hydrolase"/>
</dbReference>
<keyword evidence="5 14" id="KW-0413">Isomerase</keyword>
<keyword evidence="2" id="KW-0597">Phosphoprotein</keyword>
<dbReference type="SFLD" id="SFLDG01135">
    <property type="entry name" value="C1.5.6:_HAD__Beta-PGM__Phospha"/>
    <property type="match status" value="1"/>
</dbReference>
<feature type="site" description="Important for catalytic activity and assists the phosphoryl transfer reaction to Asp8 by balancing charge and orienting the reacting groups" evidence="13">
    <location>
        <position position="118"/>
    </location>
</feature>
<evidence type="ECO:0000256" key="8">
    <source>
        <dbReference type="ARBA" id="ARBA00044968"/>
    </source>
</evidence>
<dbReference type="NCBIfam" id="TIGR01990">
    <property type="entry name" value="bPGM"/>
    <property type="match status" value="1"/>
</dbReference>
<feature type="binding site" evidence="11">
    <location>
        <position position="80"/>
    </location>
    <ligand>
        <name>substrate</name>
    </ligand>
</feature>
<name>A0A8A7KHX8_9FIRM</name>
<dbReference type="GO" id="GO:0008801">
    <property type="term" value="F:beta-phosphoglucomutase activity"/>
    <property type="evidence" value="ECO:0007669"/>
    <property type="project" value="UniProtKB-EC"/>
</dbReference>
<dbReference type="SFLD" id="SFLDS00003">
    <property type="entry name" value="Haloacid_Dehalogenase"/>
    <property type="match status" value="1"/>
</dbReference>
<dbReference type="InterPro" id="IPR006439">
    <property type="entry name" value="HAD-SF_hydro_IA"/>
</dbReference>
<dbReference type="NCBIfam" id="TIGR01549">
    <property type="entry name" value="HAD-SF-IA-v1"/>
    <property type="match status" value="1"/>
</dbReference>
<feature type="active site" description="Nucleophile" evidence="10">
    <location>
        <position position="15"/>
    </location>
</feature>
<feature type="binding site" evidence="11">
    <location>
        <position position="31"/>
    </location>
    <ligand>
        <name>substrate</name>
    </ligand>
</feature>
<dbReference type="SFLD" id="SFLDG01129">
    <property type="entry name" value="C1.5:_HAD__Beta-PGM__Phosphata"/>
    <property type="match status" value="1"/>
</dbReference>
<dbReference type="NCBIfam" id="TIGR01509">
    <property type="entry name" value="HAD-SF-IA-v3"/>
    <property type="match status" value="1"/>
</dbReference>
<dbReference type="SUPFAM" id="SSF56784">
    <property type="entry name" value="HAD-like"/>
    <property type="match status" value="1"/>
</dbReference>
<keyword evidence="6" id="KW-0119">Carbohydrate metabolism</keyword>
<dbReference type="AlphaFoldDB" id="A0A8A7KHX8"/>
<dbReference type="NCBIfam" id="TIGR02009">
    <property type="entry name" value="PGMB-YQAB-SF"/>
    <property type="match status" value="1"/>
</dbReference>
<dbReference type="PANTHER" id="PTHR46193">
    <property type="entry name" value="6-PHOSPHOGLUCONATE PHOSPHATASE"/>
    <property type="match status" value="1"/>
</dbReference>
<feature type="active site" description="Proton donor/acceptor" evidence="10">
    <location>
        <position position="17"/>
    </location>
</feature>
<keyword evidence="4 12" id="KW-0460">Magnesium</keyword>
<gene>
    <name evidence="14" type="primary">pgmB</name>
    <name evidence="14" type="ORF">GM661_16205</name>
</gene>
<dbReference type="Proteomes" id="UP000665020">
    <property type="component" value="Chromosome"/>
</dbReference>
<proteinExistence type="inferred from homology"/>
<comment type="cofactor">
    <cofactor evidence="12">
        <name>Mg(2+)</name>
        <dbReference type="ChEBI" id="CHEBI:18420"/>
    </cofactor>
    <text evidence="12">Binds 2 magnesium ions per subunit.</text>
</comment>
<dbReference type="RefSeq" id="WP_230867738.1">
    <property type="nucleotide sequence ID" value="NZ_CP046640.1"/>
</dbReference>
<dbReference type="InterPro" id="IPR023214">
    <property type="entry name" value="HAD_sf"/>
</dbReference>
<dbReference type="GO" id="GO:0005975">
    <property type="term" value="P:carbohydrate metabolic process"/>
    <property type="evidence" value="ECO:0007669"/>
    <property type="project" value="InterPro"/>
</dbReference>
<sequence length="218" mass="24638">MSKRNKGEIKAVIFDLDGVLTDTAEYHYQSWKKLAQEEGISFTREDNEQLRGVTRRQSLEILLKGKTLPEDKMEELMVKKNEYYQELINNITMEDLIPGVEELLNQLQEDGYKLAVASASRNARTVIENLEIGKKFQLIADGYSVKNNKPAPDLFLYAAEELEVEPEECIVIEDAESGIEAALAAGMHTVGIGPEERVGQADFRYDKIKDIKLADIVQ</sequence>
<protein>
    <recommendedName>
        <fullName evidence="9">Beta-phosphoglucomutase</fullName>
        <ecNumber evidence="8">5.4.2.6</ecNumber>
    </recommendedName>
</protein>
<evidence type="ECO:0000256" key="4">
    <source>
        <dbReference type="ARBA" id="ARBA00022842"/>
    </source>
</evidence>
<dbReference type="EC" id="5.4.2.6" evidence="8"/>
<evidence type="ECO:0000256" key="1">
    <source>
        <dbReference type="ARBA" id="ARBA00006171"/>
    </source>
</evidence>
<evidence type="ECO:0000256" key="11">
    <source>
        <dbReference type="PIRSR" id="PIRSR610972-2"/>
    </source>
</evidence>
<comment type="similarity">
    <text evidence="1">Belongs to the HAD-like hydrolase superfamily. CbbY/CbbZ/Gph/YieH family.</text>
</comment>
<feature type="binding site" evidence="11">
    <location>
        <position position="149"/>
    </location>
    <ligand>
        <name>substrate</name>
    </ligand>
</feature>
<feature type="binding site" evidence="11">
    <location>
        <begin position="15"/>
        <end position="17"/>
    </location>
    <ligand>
        <name>substrate</name>
    </ligand>
</feature>
<dbReference type="InterPro" id="IPR010972">
    <property type="entry name" value="Beta-PGM"/>
</dbReference>
<dbReference type="CDD" id="cd02598">
    <property type="entry name" value="HAD_BPGM"/>
    <property type="match status" value="1"/>
</dbReference>
<dbReference type="KEGG" id="ifn:GM661_16205"/>
<dbReference type="EMBL" id="CP046640">
    <property type="protein sequence ID" value="QTL99388.1"/>
    <property type="molecule type" value="Genomic_DNA"/>
</dbReference>
<comment type="catalytic activity">
    <reaction evidence="7">
        <text>beta-D-glucose 1-phosphate = beta-D-glucose 6-phosphate</text>
        <dbReference type="Rhea" id="RHEA:20113"/>
        <dbReference type="ChEBI" id="CHEBI:57684"/>
        <dbReference type="ChEBI" id="CHEBI:58247"/>
        <dbReference type="EC" id="5.4.2.6"/>
    </reaction>
</comment>
<feature type="binding site" evidence="11">
    <location>
        <begin position="50"/>
        <end position="55"/>
    </location>
    <ligand>
        <name>substrate</name>
    </ligand>
</feature>
<feature type="binding site" evidence="12">
    <location>
        <position position="173"/>
    </location>
    <ligand>
        <name>Mg(2+)</name>
        <dbReference type="ChEBI" id="CHEBI:18420"/>
    </ligand>
</feature>
<evidence type="ECO:0000256" key="6">
    <source>
        <dbReference type="ARBA" id="ARBA00023277"/>
    </source>
</evidence>
<evidence type="ECO:0000313" key="14">
    <source>
        <dbReference type="EMBL" id="QTL99388.1"/>
    </source>
</evidence>
<dbReference type="Gene3D" id="3.40.50.1000">
    <property type="entry name" value="HAD superfamily/HAD-like"/>
    <property type="match status" value="1"/>
</dbReference>
<keyword evidence="15" id="KW-1185">Reference proteome</keyword>
<feature type="site" description="Important for catalytic activity and assists the phosphoryl transfer reaction to Asp8 by balancing charge and orienting the reacting groups" evidence="13">
    <location>
        <position position="149"/>
    </location>
</feature>
<evidence type="ECO:0000256" key="5">
    <source>
        <dbReference type="ARBA" id="ARBA00023235"/>
    </source>
</evidence>
<feature type="binding site" evidence="12">
    <location>
        <position position="15"/>
    </location>
    <ligand>
        <name>Mg(2+)</name>
        <dbReference type="ChEBI" id="CHEBI:18420"/>
    </ligand>
</feature>
<evidence type="ECO:0000313" key="15">
    <source>
        <dbReference type="Proteomes" id="UP000665020"/>
    </source>
</evidence>
<evidence type="ECO:0000256" key="2">
    <source>
        <dbReference type="ARBA" id="ARBA00022553"/>
    </source>
</evidence>
<feature type="binding site" evidence="11">
    <location>
        <begin position="118"/>
        <end position="122"/>
    </location>
    <ligand>
        <name>substrate</name>
    </ligand>
</feature>
<evidence type="ECO:0000256" key="9">
    <source>
        <dbReference type="ARBA" id="ARBA00044991"/>
    </source>
</evidence>
<accession>A0A8A7KHX8</accession>
<evidence type="ECO:0000256" key="10">
    <source>
        <dbReference type="PIRSR" id="PIRSR610972-1"/>
    </source>
</evidence>
<evidence type="ECO:0000256" key="12">
    <source>
        <dbReference type="PIRSR" id="PIRSR610972-3"/>
    </source>
</evidence>
<evidence type="ECO:0000256" key="7">
    <source>
        <dbReference type="ARBA" id="ARBA00044926"/>
    </source>
</evidence>
<dbReference type="InterPro" id="IPR041492">
    <property type="entry name" value="HAD_2"/>
</dbReference>
<dbReference type="GO" id="GO:0000287">
    <property type="term" value="F:magnesium ion binding"/>
    <property type="evidence" value="ECO:0007669"/>
    <property type="project" value="InterPro"/>
</dbReference>
<dbReference type="PRINTS" id="PR00413">
    <property type="entry name" value="HADHALOGNASE"/>
</dbReference>
<organism evidence="14 15">
    <name type="scientific">Iocasia fonsfrigidae</name>
    <dbReference type="NCBI Taxonomy" id="2682810"/>
    <lineage>
        <taxon>Bacteria</taxon>
        <taxon>Bacillati</taxon>
        <taxon>Bacillota</taxon>
        <taxon>Clostridia</taxon>
        <taxon>Halanaerobiales</taxon>
        <taxon>Halanaerobiaceae</taxon>
        <taxon>Iocasia</taxon>
    </lineage>
</organism>
<dbReference type="Pfam" id="PF13419">
    <property type="entry name" value="HAD_2"/>
    <property type="match status" value="1"/>
</dbReference>
<reference evidence="14" key="1">
    <citation type="submission" date="2019-12" db="EMBL/GenBank/DDBJ databases">
        <authorList>
            <person name="zhang j."/>
            <person name="sun C.M."/>
        </authorList>
    </citation>
    <scope>NUCLEOTIDE SEQUENCE</scope>
    <source>
        <strain evidence="14">NS-1</strain>
    </source>
</reference>
<dbReference type="Gene3D" id="1.10.150.240">
    <property type="entry name" value="Putative phosphatase, domain 2"/>
    <property type="match status" value="1"/>
</dbReference>
<feature type="binding site" evidence="11">
    <location>
        <position position="58"/>
    </location>
    <ligand>
        <name>substrate</name>
    </ligand>
</feature>
<evidence type="ECO:0000256" key="3">
    <source>
        <dbReference type="ARBA" id="ARBA00022723"/>
    </source>
</evidence>
<dbReference type="PANTHER" id="PTHR46193:SF18">
    <property type="entry name" value="HEXITOL PHOSPHATASE B"/>
    <property type="match status" value="1"/>
</dbReference>
<evidence type="ECO:0000256" key="13">
    <source>
        <dbReference type="PIRSR" id="PIRSR610972-4"/>
    </source>
</evidence>
<feature type="binding site" evidence="12">
    <location>
        <position position="174"/>
    </location>
    <ligand>
        <name>Mg(2+)</name>
        <dbReference type="ChEBI" id="CHEBI:18420"/>
    </ligand>
</feature>
<feature type="binding site" evidence="12">
    <location>
        <position position="17"/>
    </location>
    <ligand>
        <name>Mg(2+)</name>
        <dbReference type="ChEBI" id="CHEBI:18420"/>
    </ligand>
</feature>
<keyword evidence="3 12" id="KW-0479">Metal-binding</keyword>